<reference evidence="7 8" key="1">
    <citation type="submission" date="2024-02" db="EMBL/GenBank/DDBJ databases">
        <title>High-quality chromosome-scale genome assembly of Pensacola bahiagrass (Paspalum notatum Flugge var. saurae).</title>
        <authorList>
            <person name="Vega J.M."/>
            <person name="Podio M."/>
            <person name="Orjuela J."/>
            <person name="Siena L.A."/>
            <person name="Pessino S.C."/>
            <person name="Combes M.C."/>
            <person name="Mariac C."/>
            <person name="Albertini E."/>
            <person name="Pupilli F."/>
            <person name="Ortiz J.P.A."/>
            <person name="Leblanc O."/>
        </authorList>
    </citation>
    <scope>NUCLEOTIDE SEQUENCE [LARGE SCALE GENOMIC DNA]</scope>
    <source>
        <strain evidence="7">R1</strain>
        <tissue evidence="7">Leaf</tissue>
    </source>
</reference>
<feature type="compositionally biased region" description="Basic and acidic residues" evidence="5">
    <location>
        <begin position="130"/>
        <end position="142"/>
    </location>
</feature>
<dbReference type="InterPro" id="IPR019557">
    <property type="entry name" value="AminoTfrase-like_pln_mobile"/>
</dbReference>
<sequence length="1364" mass="155003">MSSEVRSLDLIVRREFSPKEGPTIGLEMTNDPTSEYVVPQQEVDLSQQDIVATQDNDLGEYGGSADRGIVHGHVEALVPSNCDYEGRDANHGYGDDHGNCGVGGDDVEMGVPMASNRVDVQVEGDDDTYDDVRASDSDDDRPVARLSDREMQILKEVVTFRDPLVPDYFDVSQGHRAVADGRIELPRDPSKGELIEKGMVFANMVELKTWLQEYSIVHNRPFRVMNSYKDRRYTVTCKEDCGWKVCARKDKVGKWRITSVQQPHTCATAEVEETHLQLNSRFIAKTFCNVIKHMPTITVSALIESIFLHFEYRVKYGKAWRAKQLALAMFYGDWEEAYERLPRMMNAIKAKNPGMHFEYLPKEGETRDGRQVFGRAFWTFGQCIEAFKHCRPVLAIDGTFLTGKYNGTMLVAIGIDGENMLVPLAFALVSKEDTNSWSWFLSLVRRLVVGRGHDVCIISDRHAGILNAMEEHIDGHGRVHHRWCTRHLAQNLIRHDGIKENFELFEEVCRQREKRDFHRKLKDLMLRTNDVGRSFLEGLMSSKEKWSLAYVGGVHWGFMTSNFAEIMNSLLRGCRSLPVTAILAFTFYRCNQWFVQRFVLATALYNKQNEWPKRVDEMIGYSKKKSKRQTATCFDKASGTYEVLEAGGTNTGGEDWLARKHKVVITRNTCTCEKPTLLHIACSHMHTACRVRRVDPLVPPRTAKEFALRMERYPLLDERYDVNHRARKIEEGQNLGVLRPMTHEARLVMHYDHRYTPLLRRAKLLTVSMIYHRGLPPLNPPAITALVDRWRPETHTFHLPLGEMTVTLEDVAMILGLPIRGAPVTGDAPPGGWVGRVEAFLGRHLPAEQDGKKRRTSGVPLRWIRQEFGQCPEDADEATINFHSRAWVLNMFGSMLFPDGTGDTASWMYLPCLLDWDDAGTYSWGSGVLAFLYRQLCEACRRVKPGSTISGCLTLLQIWMWERFPVGRPHRLPPPPPWQPEGDPEMAPTVAYLYDRASSTYSLRRHAYVEATNELDILTPQQVNWRPYRREAVEALPLSVLCRQDADVWFTRCPLICFYAVEYHLADRVCRQFGRDQTCPVPAFSTVWDLHNFDRVKQKKITNFQHHHRDYVAEWERLEQLGVPVHACHRESRYPQYLAWLGARSRLHLKPAWTEEDYLDIASSDEGENQYDQATREGRQVEGNEIMRTVIEHGQALMVPEGSPDEAQRLRNFITRAMHRLKKVAGRMGCRSQDVVLPARASSSRRTARSGGAAKASSTRHTAAGSSTGAHRDTSSDEDAGEDEGAASDDAPSSGGDRAERQDPTYEEIDMSQLQDAPGSSQPPTQAQRPNKGKRTKASFTPGSDALPRRGRARRGRGRGRVDG</sequence>
<evidence type="ECO:0000256" key="3">
    <source>
        <dbReference type="ARBA" id="ARBA00022833"/>
    </source>
</evidence>
<dbReference type="PANTHER" id="PTHR46033">
    <property type="entry name" value="PROTEIN MAIN-LIKE 2"/>
    <property type="match status" value="1"/>
</dbReference>
<feature type="compositionally biased region" description="Basic residues" evidence="5">
    <location>
        <begin position="1349"/>
        <end position="1364"/>
    </location>
</feature>
<dbReference type="Pfam" id="PF03108">
    <property type="entry name" value="DBD_Tnp_Mut"/>
    <property type="match status" value="1"/>
</dbReference>
<evidence type="ECO:0000256" key="1">
    <source>
        <dbReference type="ARBA" id="ARBA00022723"/>
    </source>
</evidence>
<dbReference type="InterPro" id="IPR006564">
    <property type="entry name" value="Znf_PMZ"/>
</dbReference>
<evidence type="ECO:0000256" key="2">
    <source>
        <dbReference type="ARBA" id="ARBA00022771"/>
    </source>
</evidence>
<feature type="compositionally biased region" description="Acidic residues" evidence="5">
    <location>
        <begin position="1276"/>
        <end position="1287"/>
    </location>
</feature>
<feature type="compositionally biased region" description="Low complexity" evidence="5">
    <location>
        <begin position="1239"/>
        <end position="1260"/>
    </location>
</feature>
<dbReference type="InterPro" id="IPR044824">
    <property type="entry name" value="MAIN-like"/>
</dbReference>
<feature type="region of interest" description="Disordered" evidence="5">
    <location>
        <begin position="123"/>
        <end position="142"/>
    </location>
</feature>
<dbReference type="SMART" id="SM00575">
    <property type="entry name" value="ZnF_PMZ"/>
    <property type="match status" value="1"/>
</dbReference>
<proteinExistence type="predicted"/>
<dbReference type="InterPro" id="IPR004332">
    <property type="entry name" value="Transposase_MuDR"/>
</dbReference>
<evidence type="ECO:0000256" key="5">
    <source>
        <dbReference type="SAM" id="MobiDB-lite"/>
    </source>
</evidence>
<dbReference type="Pfam" id="PF10551">
    <property type="entry name" value="MULE"/>
    <property type="match status" value="1"/>
</dbReference>
<feature type="domain" description="SWIM-type" evidence="6">
    <location>
        <begin position="661"/>
        <end position="693"/>
    </location>
</feature>
<dbReference type="Pfam" id="PF10536">
    <property type="entry name" value="PMD"/>
    <property type="match status" value="1"/>
</dbReference>
<keyword evidence="3" id="KW-0862">Zinc</keyword>
<accession>A0AAQ3UML9</accession>
<evidence type="ECO:0000313" key="7">
    <source>
        <dbReference type="EMBL" id="WVZ94133.1"/>
    </source>
</evidence>
<dbReference type="PROSITE" id="PS50966">
    <property type="entry name" value="ZF_SWIM"/>
    <property type="match status" value="1"/>
</dbReference>
<dbReference type="InterPro" id="IPR007527">
    <property type="entry name" value="Znf_SWIM"/>
</dbReference>
<keyword evidence="1" id="KW-0479">Metal-binding</keyword>
<dbReference type="GO" id="GO:0010073">
    <property type="term" value="P:meristem maintenance"/>
    <property type="evidence" value="ECO:0007669"/>
    <property type="project" value="InterPro"/>
</dbReference>
<feature type="compositionally biased region" description="Polar residues" evidence="5">
    <location>
        <begin position="1312"/>
        <end position="1329"/>
    </location>
</feature>
<evidence type="ECO:0000256" key="4">
    <source>
        <dbReference type="PROSITE-ProRule" id="PRU00325"/>
    </source>
</evidence>
<name>A0AAQ3UML9_PASNO</name>
<dbReference type="EMBL" id="CP144753">
    <property type="protein sequence ID" value="WVZ94133.1"/>
    <property type="molecule type" value="Genomic_DNA"/>
</dbReference>
<keyword evidence="8" id="KW-1185">Reference proteome</keyword>
<dbReference type="PANTHER" id="PTHR46033:SF8">
    <property type="entry name" value="PROTEIN MAINTENANCE OF MERISTEMS-LIKE"/>
    <property type="match status" value="1"/>
</dbReference>
<dbReference type="GO" id="GO:0008270">
    <property type="term" value="F:zinc ion binding"/>
    <property type="evidence" value="ECO:0007669"/>
    <property type="project" value="UniProtKB-KW"/>
</dbReference>
<evidence type="ECO:0000259" key="6">
    <source>
        <dbReference type="PROSITE" id="PS50966"/>
    </source>
</evidence>
<keyword evidence="2 4" id="KW-0863">Zinc-finger</keyword>
<organism evidence="7 8">
    <name type="scientific">Paspalum notatum var. saurae</name>
    <dbReference type="NCBI Taxonomy" id="547442"/>
    <lineage>
        <taxon>Eukaryota</taxon>
        <taxon>Viridiplantae</taxon>
        <taxon>Streptophyta</taxon>
        <taxon>Embryophyta</taxon>
        <taxon>Tracheophyta</taxon>
        <taxon>Spermatophyta</taxon>
        <taxon>Magnoliopsida</taxon>
        <taxon>Liliopsida</taxon>
        <taxon>Poales</taxon>
        <taxon>Poaceae</taxon>
        <taxon>PACMAD clade</taxon>
        <taxon>Panicoideae</taxon>
        <taxon>Andropogonodae</taxon>
        <taxon>Paspaleae</taxon>
        <taxon>Paspalinae</taxon>
        <taxon>Paspalum</taxon>
    </lineage>
</organism>
<dbReference type="InterPro" id="IPR018289">
    <property type="entry name" value="MULE_transposase_dom"/>
</dbReference>
<evidence type="ECO:0000313" key="8">
    <source>
        <dbReference type="Proteomes" id="UP001341281"/>
    </source>
</evidence>
<gene>
    <name evidence="7" type="ORF">U9M48_040065</name>
</gene>
<protein>
    <recommendedName>
        <fullName evidence="6">SWIM-type domain-containing protein</fullName>
    </recommendedName>
</protein>
<dbReference type="Proteomes" id="UP001341281">
    <property type="component" value="Chromosome 09"/>
</dbReference>
<feature type="region of interest" description="Disordered" evidence="5">
    <location>
        <begin position="1236"/>
        <end position="1364"/>
    </location>
</feature>